<organism evidence="1 2">
    <name type="scientific">Mesoterricola sediminis</name>
    <dbReference type="NCBI Taxonomy" id="2927980"/>
    <lineage>
        <taxon>Bacteria</taxon>
        <taxon>Pseudomonadati</taxon>
        <taxon>Acidobacteriota</taxon>
        <taxon>Holophagae</taxon>
        <taxon>Holophagales</taxon>
        <taxon>Holophagaceae</taxon>
        <taxon>Mesoterricola</taxon>
    </lineage>
</organism>
<name>A0AA48KB70_9BACT</name>
<dbReference type="KEGG" id="msea:METESE_04440"/>
<gene>
    <name evidence="1" type="ORF">METESE_04440</name>
</gene>
<protein>
    <submittedName>
        <fullName evidence="1">Uncharacterized protein</fullName>
    </submittedName>
</protein>
<accession>A0AA48KB70</accession>
<proteinExistence type="predicted"/>
<dbReference type="EMBL" id="AP027081">
    <property type="protein sequence ID" value="BDU75486.1"/>
    <property type="molecule type" value="Genomic_DNA"/>
</dbReference>
<evidence type="ECO:0000313" key="1">
    <source>
        <dbReference type="EMBL" id="BDU75486.1"/>
    </source>
</evidence>
<reference evidence="1" key="1">
    <citation type="journal article" date="2023" name="Int. J. Syst. Evol. Microbiol.">
        <title>Mesoterricola silvestris gen. nov., sp. nov., Mesoterricola sediminis sp. nov., Geothrix oryzae sp. nov., Geothrix edaphica sp. nov., Geothrix rubra sp. nov., and Geothrix limicola sp. nov., six novel members of Acidobacteriota isolated from soils.</title>
        <authorList>
            <person name="Itoh H."/>
            <person name="Sugisawa Y."/>
            <person name="Mise K."/>
            <person name="Xu Z."/>
            <person name="Kuniyasu M."/>
            <person name="Ushijima N."/>
            <person name="Kawano K."/>
            <person name="Kobayashi E."/>
            <person name="Shiratori Y."/>
            <person name="Masuda Y."/>
            <person name="Senoo K."/>
        </authorList>
    </citation>
    <scope>NUCLEOTIDE SEQUENCE</scope>
    <source>
        <strain evidence="1">W786</strain>
    </source>
</reference>
<dbReference type="RefSeq" id="WP_316410992.1">
    <property type="nucleotide sequence ID" value="NZ_AP027081.1"/>
</dbReference>
<evidence type="ECO:0000313" key="2">
    <source>
        <dbReference type="Proteomes" id="UP001228113"/>
    </source>
</evidence>
<sequence length="87" mass="9652">MMLVPDARRRVMLPASFKAGQPVSIEPLGDGTYRLVPMVAIPENQLWAWRSDVQGSVEKSLSEYHDGDVATLDSQGGRELLRKLEGK</sequence>
<keyword evidence="2" id="KW-1185">Reference proteome</keyword>
<dbReference type="Proteomes" id="UP001228113">
    <property type="component" value="Chromosome"/>
</dbReference>
<dbReference type="AlphaFoldDB" id="A0AA48KB70"/>